<dbReference type="Gene3D" id="3.40.50.1820">
    <property type="entry name" value="alpha/beta hydrolase"/>
    <property type="match status" value="1"/>
</dbReference>
<dbReference type="PROSITE" id="PS51318">
    <property type="entry name" value="TAT"/>
    <property type="match status" value="1"/>
</dbReference>
<dbReference type="InterPro" id="IPR006311">
    <property type="entry name" value="TAT_signal"/>
</dbReference>
<evidence type="ECO:0000256" key="5">
    <source>
        <dbReference type="SAM" id="SignalP"/>
    </source>
</evidence>
<dbReference type="InterPro" id="IPR029058">
    <property type="entry name" value="AB_hydrolase_fold"/>
</dbReference>
<keyword evidence="2 5" id="KW-0732">Signal</keyword>
<name>A0ABT2JH30_9PSEU</name>
<dbReference type="InterPro" id="IPR000073">
    <property type="entry name" value="AB_hydrolase_1"/>
</dbReference>
<dbReference type="InterPro" id="IPR013595">
    <property type="entry name" value="Pept_S33_TAP-like_C"/>
</dbReference>
<dbReference type="GO" id="GO:0016787">
    <property type="term" value="F:hydrolase activity"/>
    <property type="evidence" value="ECO:0007669"/>
    <property type="project" value="UniProtKB-KW"/>
</dbReference>
<evidence type="ECO:0000256" key="4">
    <source>
        <dbReference type="SAM" id="MobiDB-lite"/>
    </source>
</evidence>
<feature type="signal peptide" evidence="5">
    <location>
        <begin position="1"/>
        <end position="31"/>
    </location>
</feature>
<feature type="compositionally biased region" description="Pro residues" evidence="4">
    <location>
        <begin position="532"/>
        <end position="541"/>
    </location>
</feature>
<dbReference type="PANTHER" id="PTHR43248:SF29">
    <property type="entry name" value="TRIPEPTIDYL AMINOPEPTIDASE"/>
    <property type="match status" value="1"/>
</dbReference>
<reference evidence="8 9" key="1">
    <citation type="submission" date="2021-02" db="EMBL/GenBank/DDBJ databases">
        <title>Actinophytocola xerophila sp. nov., isolated from soil of cotton cropping field.</title>
        <authorList>
            <person name="Huang R."/>
            <person name="Chen X."/>
            <person name="Ge X."/>
            <person name="Liu W."/>
        </authorList>
    </citation>
    <scope>NUCLEOTIDE SEQUENCE [LARGE SCALE GENOMIC DNA]</scope>
    <source>
        <strain evidence="8 9">S1-96</strain>
    </source>
</reference>
<dbReference type="SUPFAM" id="SSF53474">
    <property type="entry name" value="alpha/beta-Hydrolases"/>
    <property type="match status" value="1"/>
</dbReference>
<protein>
    <submittedName>
        <fullName evidence="8">Alpha/beta fold hydrolase</fullName>
    </submittedName>
</protein>
<dbReference type="RefSeq" id="WP_260195075.1">
    <property type="nucleotide sequence ID" value="NZ_JAFFZE010000023.1"/>
</dbReference>
<sequence length="569" mass="62212">MNRARRKALAGAVLVAGVTAGLVTVVTPTGAAADGLAEFYDQPVEWQRCPEPPPPDPSEEWEDGIIIDPWKGQWGLMECAMVTVPLDYRAPEDGSLEIQISRIRAGEQEDRKGVLLLNPGGPGGGGLSMPLGARDFGIAEHFDLIGFDPRGVGRSSRLYCEHVPDPRPRDTRPSDDEFAAYAAYARAREDACRRAGGGMRPHVNTANTARDMDVIRAVLGERKINYLGYSYGTYLGAVYGSLFPEGLNRSVLDSSIHPDWLWREQALQQSVGVRFNVEQWAAWVAEREDTYHLGTTRDEVLATAEALAAELADRAVPLDRERPDDWPGFWPKEFDRGALDRFLAMATQSRPVWDVTAEVVAEVRRAASEGTALSEDTSTAIGMLYEDGIREVDPGVYDTVTCEADWPTDLETYYEDMRRYRDRYPYADNNGSGVIGAAPTNCTFRSFTPPEPLVSLERDGYPTGVVIQGDGDPATQYDGGPAMAAELGNQLISVRDSGMHGHYGANTCVTDKIDKYLIDGVLPPSRSECAAAPPPPVPPDDAPTHAGNSPSDSKEARLTDAFAHRSLWH</sequence>
<feature type="domain" description="AB hydrolase-1" evidence="6">
    <location>
        <begin position="114"/>
        <end position="316"/>
    </location>
</feature>
<evidence type="ECO:0000313" key="9">
    <source>
        <dbReference type="Proteomes" id="UP001156441"/>
    </source>
</evidence>
<evidence type="ECO:0000256" key="1">
    <source>
        <dbReference type="ARBA" id="ARBA00010088"/>
    </source>
</evidence>
<organism evidence="8 9">
    <name type="scientific">Actinophytocola gossypii</name>
    <dbReference type="NCBI Taxonomy" id="2812003"/>
    <lineage>
        <taxon>Bacteria</taxon>
        <taxon>Bacillati</taxon>
        <taxon>Actinomycetota</taxon>
        <taxon>Actinomycetes</taxon>
        <taxon>Pseudonocardiales</taxon>
        <taxon>Pseudonocardiaceae</taxon>
    </lineage>
</organism>
<evidence type="ECO:0000256" key="3">
    <source>
        <dbReference type="ARBA" id="ARBA00022801"/>
    </source>
</evidence>
<proteinExistence type="inferred from homology"/>
<evidence type="ECO:0000256" key="2">
    <source>
        <dbReference type="ARBA" id="ARBA00022729"/>
    </source>
</evidence>
<comment type="similarity">
    <text evidence="1">Belongs to the peptidase S33 family.</text>
</comment>
<evidence type="ECO:0000259" key="6">
    <source>
        <dbReference type="Pfam" id="PF00561"/>
    </source>
</evidence>
<evidence type="ECO:0000259" key="7">
    <source>
        <dbReference type="Pfam" id="PF08386"/>
    </source>
</evidence>
<keyword evidence="3 8" id="KW-0378">Hydrolase</keyword>
<feature type="region of interest" description="Disordered" evidence="4">
    <location>
        <begin position="526"/>
        <end position="569"/>
    </location>
</feature>
<evidence type="ECO:0000313" key="8">
    <source>
        <dbReference type="EMBL" id="MCT2587190.1"/>
    </source>
</evidence>
<gene>
    <name evidence="8" type="ORF">JT362_29100</name>
</gene>
<dbReference type="InterPro" id="IPR051601">
    <property type="entry name" value="Serine_prot/Carboxylest_S33"/>
</dbReference>
<feature type="domain" description="Peptidase S33 tripeptidyl aminopeptidase-like C-terminal" evidence="7">
    <location>
        <begin position="438"/>
        <end position="529"/>
    </location>
</feature>
<comment type="caution">
    <text evidence="8">The sequence shown here is derived from an EMBL/GenBank/DDBJ whole genome shotgun (WGS) entry which is preliminary data.</text>
</comment>
<dbReference type="Pfam" id="PF08386">
    <property type="entry name" value="Abhydrolase_4"/>
    <property type="match status" value="1"/>
</dbReference>
<dbReference type="PANTHER" id="PTHR43248">
    <property type="entry name" value="2-SUCCINYL-6-HYDROXY-2,4-CYCLOHEXADIENE-1-CARBOXYLATE SYNTHASE"/>
    <property type="match status" value="1"/>
</dbReference>
<feature type="chain" id="PRO_5045878430" evidence="5">
    <location>
        <begin position="32"/>
        <end position="569"/>
    </location>
</feature>
<dbReference type="EMBL" id="JAFFZE010000023">
    <property type="protein sequence ID" value="MCT2587190.1"/>
    <property type="molecule type" value="Genomic_DNA"/>
</dbReference>
<accession>A0ABT2JH30</accession>
<keyword evidence="9" id="KW-1185">Reference proteome</keyword>
<dbReference type="Pfam" id="PF00561">
    <property type="entry name" value="Abhydrolase_1"/>
    <property type="match status" value="1"/>
</dbReference>
<dbReference type="Proteomes" id="UP001156441">
    <property type="component" value="Unassembled WGS sequence"/>
</dbReference>